<proteinExistence type="predicted"/>
<dbReference type="PANTHER" id="PTHR12087:SF0">
    <property type="entry name" value="ORIGIN RECOGNITION COMPLEX SUBUNIT 4"/>
    <property type="match status" value="1"/>
</dbReference>
<dbReference type="GO" id="GO:0003688">
    <property type="term" value="F:DNA replication origin binding"/>
    <property type="evidence" value="ECO:0007669"/>
    <property type="project" value="TreeGrafter"/>
</dbReference>
<dbReference type="SUPFAM" id="SSF52540">
    <property type="entry name" value="P-loop containing nucleoside triphosphate hydrolases"/>
    <property type="match status" value="1"/>
</dbReference>
<dbReference type="GO" id="GO:0006270">
    <property type="term" value="P:DNA replication initiation"/>
    <property type="evidence" value="ECO:0007669"/>
    <property type="project" value="TreeGrafter"/>
</dbReference>
<organism evidence="3 4">
    <name type="scientific">Prototheca wickerhamii</name>
    <dbReference type="NCBI Taxonomy" id="3111"/>
    <lineage>
        <taxon>Eukaryota</taxon>
        <taxon>Viridiplantae</taxon>
        <taxon>Chlorophyta</taxon>
        <taxon>core chlorophytes</taxon>
        <taxon>Trebouxiophyceae</taxon>
        <taxon>Chlorellales</taxon>
        <taxon>Chlorellaceae</taxon>
        <taxon>Prototheca</taxon>
    </lineage>
</organism>
<dbReference type="AlphaFoldDB" id="A0AAD9IJC5"/>
<dbReference type="Pfam" id="PF13191">
    <property type="entry name" value="AAA_16"/>
    <property type="match status" value="1"/>
</dbReference>
<dbReference type="GO" id="GO:0005664">
    <property type="term" value="C:nuclear origin of replication recognition complex"/>
    <property type="evidence" value="ECO:0007669"/>
    <property type="project" value="TreeGrafter"/>
</dbReference>
<reference evidence="3" key="1">
    <citation type="submission" date="2021-01" db="EMBL/GenBank/DDBJ databases">
        <authorList>
            <person name="Eckstrom K.M.E."/>
        </authorList>
    </citation>
    <scope>NUCLEOTIDE SEQUENCE</scope>
    <source>
        <strain evidence="3">UVCC 0001</strain>
    </source>
</reference>
<protein>
    <recommendedName>
        <fullName evidence="2">Orc1-like AAA ATPase domain-containing protein</fullName>
    </recommendedName>
</protein>
<evidence type="ECO:0000259" key="2">
    <source>
        <dbReference type="Pfam" id="PF13191"/>
    </source>
</evidence>
<dbReference type="InterPro" id="IPR016527">
    <property type="entry name" value="ORC4"/>
</dbReference>
<dbReference type="EMBL" id="JASFZW010000005">
    <property type="protein sequence ID" value="KAK2078219.1"/>
    <property type="molecule type" value="Genomic_DNA"/>
</dbReference>
<sequence length="438" mass="46321">MRTRTRKRGTPSPGPSEAKDDNAADAVKQPRSREARTLELRPALREVTAALSSCFRAAVELGHGTSALVVGSRGSGKTLAVEQALAQLLREHDGGAVDARVGVVRLHGWAHADERLAFREAARQLAFGAVFKRSASVGENIEFLREMLDCLSRAQKCVIFVLEDFEAWVRRSRQTLLYGLLDALSCSGVRAAVVGTAVRADVTSLLEKRVRSRFSHRLLQVACPSAADGGAAVRAWLELPAGLWPDAELAERHNRALEAALADAQAARAVAAAAEAGAGLRPLALAAAAALRALHRAGDGALLAPATLTSACAALHAADGATARAAAGLSVLEAILAEVYAEFRRFSNLRGQHVDGYTLGAARRALDALLAVGVLAWANPARAARAACTQREHAALCLQLAPAELQRALERHPNCPTALREWFAKEGGLTELGTALLE</sequence>
<dbReference type="Gene3D" id="3.40.50.300">
    <property type="entry name" value="P-loop containing nucleotide triphosphate hydrolases"/>
    <property type="match status" value="1"/>
</dbReference>
<feature type="region of interest" description="Disordered" evidence="1">
    <location>
        <begin position="1"/>
        <end position="33"/>
    </location>
</feature>
<feature type="domain" description="Orc1-like AAA ATPase" evidence="2">
    <location>
        <begin position="47"/>
        <end position="185"/>
    </location>
</feature>
<keyword evidence="4" id="KW-1185">Reference proteome</keyword>
<accession>A0AAD9IJC5</accession>
<comment type="caution">
    <text evidence="3">The sequence shown here is derived from an EMBL/GenBank/DDBJ whole genome shotgun (WGS) entry which is preliminary data.</text>
</comment>
<dbReference type="InterPro" id="IPR041664">
    <property type="entry name" value="AAA_16"/>
</dbReference>
<name>A0AAD9IJC5_PROWI</name>
<gene>
    <name evidence="3" type="ORF">QBZ16_004088</name>
</gene>
<dbReference type="Proteomes" id="UP001255856">
    <property type="component" value="Unassembled WGS sequence"/>
</dbReference>
<evidence type="ECO:0000313" key="3">
    <source>
        <dbReference type="EMBL" id="KAK2078219.1"/>
    </source>
</evidence>
<dbReference type="PANTHER" id="PTHR12087">
    <property type="entry name" value="ORIGIN RECOGNITION COMPLEX SUBUNIT 4"/>
    <property type="match status" value="1"/>
</dbReference>
<evidence type="ECO:0000256" key="1">
    <source>
        <dbReference type="SAM" id="MobiDB-lite"/>
    </source>
</evidence>
<dbReference type="InterPro" id="IPR027417">
    <property type="entry name" value="P-loop_NTPase"/>
</dbReference>
<evidence type="ECO:0000313" key="4">
    <source>
        <dbReference type="Proteomes" id="UP001255856"/>
    </source>
</evidence>